<dbReference type="EMBL" id="CM029046">
    <property type="protein sequence ID" value="KAG2590783.1"/>
    <property type="molecule type" value="Genomic_DNA"/>
</dbReference>
<organism evidence="1 2">
    <name type="scientific">Panicum virgatum</name>
    <name type="common">Blackwell switchgrass</name>
    <dbReference type="NCBI Taxonomy" id="38727"/>
    <lineage>
        <taxon>Eukaryota</taxon>
        <taxon>Viridiplantae</taxon>
        <taxon>Streptophyta</taxon>
        <taxon>Embryophyta</taxon>
        <taxon>Tracheophyta</taxon>
        <taxon>Spermatophyta</taxon>
        <taxon>Magnoliopsida</taxon>
        <taxon>Liliopsida</taxon>
        <taxon>Poales</taxon>
        <taxon>Poaceae</taxon>
        <taxon>PACMAD clade</taxon>
        <taxon>Panicoideae</taxon>
        <taxon>Panicodae</taxon>
        <taxon>Paniceae</taxon>
        <taxon>Panicinae</taxon>
        <taxon>Panicum</taxon>
        <taxon>Panicum sect. Hiantes</taxon>
    </lineage>
</organism>
<accession>A0A8T0S1U3</accession>
<proteinExistence type="predicted"/>
<evidence type="ECO:0000313" key="1">
    <source>
        <dbReference type="EMBL" id="KAG2590783.1"/>
    </source>
</evidence>
<comment type="caution">
    <text evidence="1">The sequence shown here is derived from an EMBL/GenBank/DDBJ whole genome shotgun (WGS) entry which is preliminary data.</text>
</comment>
<gene>
    <name evidence="1" type="ORF">PVAP13_5NG414040</name>
</gene>
<name>A0A8T0S1U3_PANVG</name>
<sequence>MLELLLVGCSSVVLLLHGASLFLRALFAPRHVAARPISFLGFVA</sequence>
<dbReference type="Proteomes" id="UP000823388">
    <property type="component" value="Chromosome 5N"/>
</dbReference>
<dbReference type="AlphaFoldDB" id="A0A8T0S1U3"/>
<protein>
    <submittedName>
        <fullName evidence="1">Uncharacterized protein</fullName>
    </submittedName>
</protein>
<reference evidence="1" key="1">
    <citation type="submission" date="2020-05" db="EMBL/GenBank/DDBJ databases">
        <title>WGS assembly of Panicum virgatum.</title>
        <authorList>
            <person name="Lovell J.T."/>
            <person name="Jenkins J."/>
            <person name="Shu S."/>
            <person name="Juenger T.E."/>
            <person name="Schmutz J."/>
        </authorList>
    </citation>
    <scope>NUCLEOTIDE SEQUENCE</scope>
    <source>
        <strain evidence="1">AP13</strain>
    </source>
</reference>
<keyword evidence="2" id="KW-1185">Reference proteome</keyword>
<evidence type="ECO:0000313" key="2">
    <source>
        <dbReference type="Proteomes" id="UP000823388"/>
    </source>
</evidence>